<keyword evidence="17" id="KW-1185">Reference proteome</keyword>
<name>A0A1X3D6W2_9NEIS</name>
<dbReference type="EMBL" id="MTAB01000048">
    <property type="protein sequence ID" value="OSI15434.1"/>
    <property type="molecule type" value="Genomic_DNA"/>
</dbReference>
<proteinExistence type="predicted"/>
<dbReference type="PANTHER" id="PTHR45436">
    <property type="entry name" value="SENSOR HISTIDINE KINASE YKOH"/>
    <property type="match status" value="1"/>
</dbReference>
<dbReference type="InterPro" id="IPR003661">
    <property type="entry name" value="HisK_dim/P_dom"/>
</dbReference>
<feature type="domain" description="Histidine kinase" evidence="12">
    <location>
        <begin position="219"/>
        <end position="431"/>
    </location>
</feature>
<accession>A0A1X3D6W2</accession>
<dbReference type="SUPFAM" id="SSF47384">
    <property type="entry name" value="Homodimeric domain of signal transducing histidine kinase"/>
    <property type="match status" value="1"/>
</dbReference>
<dbReference type="InterPro" id="IPR036890">
    <property type="entry name" value="HATPase_C_sf"/>
</dbReference>
<dbReference type="PROSITE" id="PS50109">
    <property type="entry name" value="HIS_KIN"/>
    <property type="match status" value="1"/>
</dbReference>
<dbReference type="OrthoDB" id="8583694at2"/>
<keyword evidence="4" id="KW-0597">Phosphoprotein</keyword>
<reference evidence="16" key="1">
    <citation type="submission" date="2017-01" db="EMBL/GenBank/DDBJ databases">
        <authorList>
            <person name="Mah S.A."/>
            <person name="Swanson W.J."/>
            <person name="Moy G.W."/>
            <person name="Vacquier V.D."/>
        </authorList>
    </citation>
    <scope>NUCLEOTIDE SEQUENCE [LARGE SCALE GENOMIC DNA]</scope>
    <source>
        <strain evidence="16">124861</strain>
    </source>
</reference>
<evidence type="ECO:0000313" key="17">
    <source>
        <dbReference type="Proteomes" id="UP000193346"/>
    </source>
</evidence>
<evidence type="ECO:0000256" key="9">
    <source>
        <dbReference type="ARBA" id="ARBA00023012"/>
    </source>
</evidence>
<dbReference type="SMART" id="SM00388">
    <property type="entry name" value="HisKA"/>
    <property type="match status" value="1"/>
</dbReference>
<evidence type="ECO:0000256" key="10">
    <source>
        <dbReference type="ARBA" id="ARBA00023136"/>
    </source>
</evidence>
<evidence type="ECO:0000256" key="1">
    <source>
        <dbReference type="ARBA" id="ARBA00000085"/>
    </source>
</evidence>
<keyword evidence="9" id="KW-0902">Two-component regulatory system</keyword>
<comment type="catalytic activity">
    <reaction evidence="1">
        <text>ATP + protein L-histidine = ADP + protein N-phospho-L-histidine.</text>
        <dbReference type="EC" id="2.7.13.3"/>
    </reaction>
</comment>
<feature type="transmembrane region" description="Helical" evidence="11">
    <location>
        <begin position="12"/>
        <end position="35"/>
    </location>
</feature>
<dbReference type="Proteomes" id="UP000193303">
    <property type="component" value="Unassembled WGS sequence"/>
</dbReference>
<evidence type="ECO:0000313" key="15">
    <source>
        <dbReference type="EMBL" id="OSI34899.1"/>
    </source>
</evidence>
<dbReference type="InterPro" id="IPR003660">
    <property type="entry name" value="HAMP_dom"/>
</dbReference>
<evidence type="ECO:0000313" key="16">
    <source>
        <dbReference type="Proteomes" id="UP000193303"/>
    </source>
</evidence>
<dbReference type="PROSITE" id="PS50885">
    <property type="entry name" value="HAMP"/>
    <property type="match status" value="1"/>
</dbReference>
<dbReference type="InterPro" id="IPR050428">
    <property type="entry name" value="TCS_sensor_his_kinase"/>
</dbReference>
<dbReference type="Pfam" id="PF00512">
    <property type="entry name" value="HisKA"/>
    <property type="match status" value="1"/>
</dbReference>
<keyword evidence="10 11" id="KW-0472">Membrane</keyword>
<protein>
    <recommendedName>
        <fullName evidence="3">histidine kinase</fullName>
        <ecNumber evidence="3">2.7.13.3</ecNumber>
    </recommendedName>
</protein>
<dbReference type="STRING" id="1931275.BV914_05040"/>
<dbReference type="InterPro" id="IPR005467">
    <property type="entry name" value="His_kinase_dom"/>
</dbReference>
<evidence type="ECO:0000256" key="5">
    <source>
        <dbReference type="ARBA" id="ARBA00022679"/>
    </source>
</evidence>
<dbReference type="GO" id="GO:0000155">
    <property type="term" value="F:phosphorelay sensor kinase activity"/>
    <property type="evidence" value="ECO:0007669"/>
    <property type="project" value="InterPro"/>
</dbReference>
<keyword evidence="5" id="KW-0808">Transferase</keyword>
<sequence length="436" mass="48869">MFRHPSIQARLSVFLTLIILATALISGVVTFYTMFEEAEELQDDMLKQAALLTRKDELPEEAGYTDIDNDTRVYIQPVNDNSRFNIPLDAEEGFFDTTDKQKKKPYRAYIHRYEDGTLVAFIQETEFRDDVAYDSAWFAVLPLLALVPVAVLLTMLIIHLSLRPISRLSEQAENRSDNDFSPLSTHKIPMEIFGFTEAINHLLQRVGESIRQQQRFIADAAHELRSPMTALSLQAERLSGKGLPEDTAALVDDLREGIRRNRRLLEQLLSMARAQAHENHTTQNINLAKFCQRLVQDLYPLAEGKNIDLGADCEGKEICVDETEIYTLIKTLLENAILYTPENGRVDLTAKVDGRGLYLEVEDNGPGIPPEERERVFDPFYRVLGSGTEGSGLGLSIAKTIAERYGGTISLSDSSRFGQGLKVSVWLPQGGVNCGC</sequence>
<organism evidence="14 16">
    <name type="scientific">Neisseria dumasiana</name>
    <dbReference type="NCBI Taxonomy" id="1931275"/>
    <lineage>
        <taxon>Bacteria</taxon>
        <taxon>Pseudomonadati</taxon>
        <taxon>Pseudomonadota</taxon>
        <taxon>Betaproteobacteria</taxon>
        <taxon>Neisseriales</taxon>
        <taxon>Neisseriaceae</taxon>
        <taxon>Neisseria</taxon>
    </lineage>
</organism>
<dbReference type="Pfam" id="PF02518">
    <property type="entry name" value="HATPase_c"/>
    <property type="match status" value="1"/>
</dbReference>
<evidence type="ECO:0000256" key="11">
    <source>
        <dbReference type="SAM" id="Phobius"/>
    </source>
</evidence>
<evidence type="ECO:0000256" key="4">
    <source>
        <dbReference type="ARBA" id="ARBA00022553"/>
    </source>
</evidence>
<comment type="caution">
    <text evidence="14">The sequence shown here is derived from an EMBL/GenBank/DDBJ whole genome shotgun (WGS) entry which is preliminary data.</text>
</comment>
<evidence type="ECO:0000256" key="6">
    <source>
        <dbReference type="ARBA" id="ARBA00022692"/>
    </source>
</evidence>
<dbReference type="InterPro" id="IPR036097">
    <property type="entry name" value="HisK_dim/P_sf"/>
</dbReference>
<dbReference type="EC" id="2.7.13.3" evidence="3"/>
<dbReference type="Gene3D" id="1.10.287.130">
    <property type="match status" value="1"/>
</dbReference>
<dbReference type="PRINTS" id="PR00344">
    <property type="entry name" value="BCTRLSENSOR"/>
</dbReference>
<feature type="domain" description="HAMP" evidence="13">
    <location>
        <begin position="159"/>
        <end position="211"/>
    </location>
</feature>
<keyword evidence="8 11" id="KW-1133">Transmembrane helix</keyword>
<dbReference type="Gene3D" id="3.30.565.10">
    <property type="entry name" value="Histidine kinase-like ATPase, C-terminal domain"/>
    <property type="match status" value="1"/>
</dbReference>
<evidence type="ECO:0000256" key="7">
    <source>
        <dbReference type="ARBA" id="ARBA00022777"/>
    </source>
</evidence>
<dbReference type="SMART" id="SM00387">
    <property type="entry name" value="HATPase_c"/>
    <property type="match status" value="1"/>
</dbReference>
<dbReference type="PANTHER" id="PTHR45436:SF15">
    <property type="entry name" value="SENSOR HISTIDINE KINASE CUSS"/>
    <property type="match status" value="1"/>
</dbReference>
<evidence type="ECO:0000256" key="2">
    <source>
        <dbReference type="ARBA" id="ARBA00004141"/>
    </source>
</evidence>
<dbReference type="AlphaFoldDB" id="A0A1X3D6W2"/>
<evidence type="ECO:0000256" key="3">
    <source>
        <dbReference type="ARBA" id="ARBA00012438"/>
    </source>
</evidence>
<evidence type="ECO:0000259" key="12">
    <source>
        <dbReference type="PROSITE" id="PS50109"/>
    </source>
</evidence>
<evidence type="ECO:0000259" key="13">
    <source>
        <dbReference type="PROSITE" id="PS50885"/>
    </source>
</evidence>
<dbReference type="EMBL" id="MTAC01000013">
    <property type="protein sequence ID" value="OSI34899.1"/>
    <property type="molecule type" value="Genomic_DNA"/>
</dbReference>
<keyword evidence="7 14" id="KW-0418">Kinase</keyword>
<dbReference type="InterPro" id="IPR003594">
    <property type="entry name" value="HATPase_dom"/>
</dbReference>
<evidence type="ECO:0000256" key="8">
    <source>
        <dbReference type="ARBA" id="ARBA00022989"/>
    </source>
</evidence>
<keyword evidence="6 11" id="KW-0812">Transmembrane</keyword>
<dbReference type="CDD" id="cd00075">
    <property type="entry name" value="HATPase"/>
    <property type="match status" value="1"/>
</dbReference>
<feature type="transmembrane region" description="Helical" evidence="11">
    <location>
        <begin position="136"/>
        <end position="158"/>
    </location>
</feature>
<reference evidence="14 17" key="2">
    <citation type="submission" date="2017-01" db="EMBL/GenBank/DDBJ databases">
        <authorList>
            <person name="Wolfgang W.J."/>
            <person name="Cole J."/>
            <person name="Wroblewski D."/>
            <person name="Mcginnis J."/>
            <person name="Musser K.A."/>
        </authorList>
    </citation>
    <scope>NUCLEOTIDE SEQUENCE</scope>
    <source>
        <strain evidence="14">124861</strain>
        <strain evidence="15 17">93087</strain>
    </source>
</reference>
<dbReference type="GO" id="GO:0005886">
    <property type="term" value="C:plasma membrane"/>
    <property type="evidence" value="ECO:0007669"/>
    <property type="project" value="TreeGrafter"/>
</dbReference>
<dbReference type="Proteomes" id="UP000193346">
    <property type="component" value="Unassembled WGS sequence"/>
</dbReference>
<dbReference type="SUPFAM" id="SSF55874">
    <property type="entry name" value="ATPase domain of HSP90 chaperone/DNA topoisomerase II/histidine kinase"/>
    <property type="match status" value="1"/>
</dbReference>
<dbReference type="InterPro" id="IPR004358">
    <property type="entry name" value="Sig_transdc_His_kin-like_C"/>
</dbReference>
<comment type="subcellular location">
    <subcellularLocation>
        <location evidence="2">Membrane</location>
        <topology evidence="2">Multi-pass membrane protein</topology>
    </subcellularLocation>
</comment>
<evidence type="ECO:0000313" key="14">
    <source>
        <dbReference type="EMBL" id="OSI15434.1"/>
    </source>
</evidence>
<dbReference type="RefSeq" id="WP_085360820.1">
    <property type="nucleotide sequence ID" value="NZ_CP091509.1"/>
</dbReference>
<gene>
    <name evidence="14" type="ORF">BV912_12045</name>
    <name evidence="15" type="ORF">BV913_06230</name>
</gene>
<dbReference type="CDD" id="cd00082">
    <property type="entry name" value="HisKA"/>
    <property type="match status" value="1"/>
</dbReference>